<evidence type="ECO:0000256" key="2">
    <source>
        <dbReference type="ARBA" id="ARBA00022490"/>
    </source>
</evidence>
<evidence type="ECO:0008006" key="8">
    <source>
        <dbReference type="Google" id="ProtNLM"/>
    </source>
</evidence>
<dbReference type="FunCoup" id="A0A067LWH3">
    <property type="interactions" value="49"/>
</dbReference>
<reference evidence="7" key="1">
    <citation type="journal article" date="2014" name="Proc. Natl. Acad. Sci. U.S.A.">
        <title>Extensive sampling of basidiomycete genomes demonstrates inadequacy of the white-rot/brown-rot paradigm for wood decay fungi.</title>
        <authorList>
            <person name="Riley R."/>
            <person name="Salamov A.A."/>
            <person name="Brown D.W."/>
            <person name="Nagy L.G."/>
            <person name="Floudas D."/>
            <person name="Held B.W."/>
            <person name="Levasseur A."/>
            <person name="Lombard V."/>
            <person name="Morin E."/>
            <person name="Otillar R."/>
            <person name="Lindquist E.A."/>
            <person name="Sun H."/>
            <person name="LaButti K.M."/>
            <person name="Schmutz J."/>
            <person name="Jabbour D."/>
            <person name="Luo H."/>
            <person name="Baker S.E."/>
            <person name="Pisabarro A.G."/>
            <person name="Walton J.D."/>
            <person name="Blanchette R.A."/>
            <person name="Henrissat B."/>
            <person name="Martin F."/>
            <person name="Cullen D."/>
            <person name="Hibbett D.S."/>
            <person name="Grigoriev I.V."/>
        </authorList>
    </citation>
    <scope>NUCLEOTIDE SEQUENCE [LARGE SCALE GENOMIC DNA]</scope>
    <source>
        <strain evidence="7">FD-172 SS1</strain>
    </source>
</reference>
<dbReference type="Gene3D" id="3.30.2170.10">
    <property type="entry name" value="archaeoglobus fulgidus dsm 4304 superfamily"/>
    <property type="match status" value="1"/>
</dbReference>
<accession>A0A067LWH3</accession>
<keyword evidence="3" id="KW-0540">Nuclease</keyword>
<dbReference type="OrthoDB" id="20018at2759"/>
<dbReference type="Proteomes" id="UP000027195">
    <property type="component" value="Unassembled WGS sequence"/>
</dbReference>
<dbReference type="PANTHER" id="PTHR28511">
    <property type="entry name" value="ENDONUCLEASE V"/>
    <property type="match status" value="1"/>
</dbReference>
<dbReference type="CDD" id="cd06559">
    <property type="entry name" value="Endonuclease_V"/>
    <property type="match status" value="1"/>
</dbReference>
<evidence type="ECO:0000256" key="5">
    <source>
        <dbReference type="ARBA" id="ARBA00022801"/>
    </source>
</evidence>
<sequence length="332" mass="36227">MSPPLSPELVALKKQWTEEQLALRPKLVFEDSGLSFTVQAPGNLATKKPDDPYKDPRVFTEDYKNTRIEGLRYIGGLDISFVGDDDGTPSDSKNAEGNGRPDAFVTLVVISYPSLQVVNTITQSLHLPAPYIPSFLAYREAPAYASVLAALRTQLKDQGREDQFPQVIMVDGNGRLHARQTGVASVVGFEGDVPTIGVAKNYQPPLAGGPKTSYTYSESDPSVLHWRSSQDGMKEMTDKRLDQPGSWFGVFGADWNSTSPPEDYVGAALRPVPTAKNPIFVSSGHRVSLQTAIHLALALTRPGTRLPEPIQLADGISRKAVAKFKAQNHSRR</sequence>
<dbReference type="AlphaFoldDB" id="A0A067LWH3"/>
<dbReference type="GO" id="GO:0016891">
    <property type="term" value="F:RNA endonuclease activity producing 5'-phosphomonoesters, hydrolytic mechanism"/>
    <property type="evidence" value="ECO:0007669"/>
    <property type="project" value="TreeGrafter"/>
</dbReference>
<dbReference type="GO" id="GO:0003727">
    <property type="term" value="F:single-stranded RNA binding"/>
    <property type="evidence" value="ECO:0007669"/>
    <property type="project" value="TreeGrafter"/>
</dbReference>
<name>A0A067LWH3_BOTB1</name>
<dbReference type="InterPro" id="IPR007581">
    <property type="entry name" value="Endonuclease-V"/>
</dbReference>
<dbReference type="GO" id="GO:0006281">
    <property type="term" value="P:DNA repair"/>
    <property type="evidence" value="ECO:0007669"/>
    <property type="project" value="InterPro"/>
</dbReference>
<keyword evidence="5" id="KW-0378">Hydrolase</keyword>
<dbReference type="Pfam" id="PF04493">
    <property type="entry name" value="Endonuclease_5"/>
    <property type="match status" value="1"/>
</dbReference>
<evidence type="ECO:0000256" key="3">
    <source>
        <dbReference type="ARBA" id="ARBA00022722"/>
    </source>
</evidence>
<dbReference type="GO" id="GO:0005737">
    <property type="term" value="C:cytoplasm"/>
    <property type="evidence" value="ECO:0007669"/>
    <property type="project" value="UniProtKB-SubCell"/>
</dbReference>
<organism evidence="6 7">
    <name type="scientific">Botryobasidium botryosum (strain FD-172 SS1)</name>
    <dbReference type="NCBI Taxonomy" id="930990"/>
    <lineage>
        <taxon>Eukaryota</taxon>
        <taxon>Fungi</taxon>
        <taxon>Dikarya</taxon>
        <taxon>Basidiomycota</taxon>
        <taxon>Agaricomycotina</taxon>
        <taxon>Agaricomycetes</taxon>
        <taxon>Cantharellales</taxon>
        <taxon>Botryobasidiaceae</taxon>
        <taxon>Botryobasidium</taxon>
    </lineage>
</organism>
<dbReference type="InParanoid" id="A0A067LWH3"/>
<gene>
    <name evidence="6" type="ORF">BOTBODRAFT_59846</name>
</gene>
<keyword evidence="4" id="KW-0255">Endonuclease</keyword>
<dbReference type="STRING" id="930990.A0A067LWH3"/>
<evidence type="ECO:0000256" key="1">
    <source>
        <dbReference type="ARBA" id="ARBA00004496"/>
    </source>
</evidence>
<dbReference type="EMBL" id="KL198102">
    <property type="protein sequence ID" value="KDQ07718.1"/>
    <property type="molecule type" value="Genomic_DNA"/>
</dbReference>
<proteinExistence type="predicted"/>
<comment type="subcellular location">
    <subcellularLocation>
        <location evidence="1">Cytoplasm</location>
    </subcellularLocation>
</comment>
<keyword evidence="2" id="KW-0963">Cytoplasm</keyword>
<evidence type="ECO:0000313" key="6">
    <source>
        <dbReference type="EMBL" id="KDQ07718.1"/>
    </source>
</evidence>
<protein>
    <recommendedName>
        <fullName evidence="8">Endonuclease V</fullName>
    </recommendedName>
</protein>
<dbReference type="GO" id="GO:0005730">
    <property type="term" value="C:nucleolus"/>
    <property type="evidence" value="ECO:0007669"/>
    <property type="project" value="TreeGrafter"/>
</dbReference>
<dbReference type="PANTHER" id="PTHR28511:SF1">
    <property type="entry name" value="ENDONUCLEASE V"/>
    <property type="match status" value="1"/>
</dbReference>
<evidence type="ECO:0000256" key="4">
    <source>
        <dbReference type="ARBA" id="ARBA00022759"/>
    </source>
</evidence>
<evidence type="ECO:0000313" key="7">
    <source>
        <dbReference type="Proteomes" id="UP000027195"/>
    </source>
</evidence>
<dbReference type="HOGENOM" id="CLU_047631_0_1_1"/>
<keyword evidence="7" id="KW-1185">Reference proteome</keyword>